<evidence type="ECO:0000256" key="2">
    <source>
        <dbReference type="ARBA" id="ARBA00022630"/>
    </source>
</evidence>
<keyword evidence="2" id="KW-0285">Flavoprotein</keyword>
<reference evidence="6" key="1">
    <citation type="submission" date="2019-04" db="EMBL/GenBank/DDBJ databases">
        <title>Nocardioides xinjiangensis sp. nov.</title>
        <authorList>
            <person name="Liu S."/>
        </authorList>
    </citation>
    <scope>NUCLEOTIDE SEQUENCE [LARGE SCALE GENOMIC DNA]</scope>
    <source>
        <strain evidence="6">18</strain>
    </source>
</reference>
<proteinExistence type="inferred from homology"/>
<dbReference type="InterPro" id="IPR012349">
    <property type="entry name" value="Split_barrel_FMN-bd"/>
</dbReference>
<comment type="similarity">
    <text evidence="3">Belongs to the flavoredoxin family.</text>
</comment>
<dbReference type="EMBL" id="STGY01000001">
    <property type="protein sequence ID" value="THV43489.1"/>
    <property type="molecule type" value="Genomic_DNA"/>
</dbReference>
<evidence type="ECO:0000256" key="1">
    <source>
        <dbReference type="ARBA" id="ARBA00001917"/>
    </source>
</evidence>
<evidence type="ECO:0000313" key="5">
    <source>
        <dbReference type="EMBL" id="THV43489.1"/>
    </source>
</evidence>
<dbReference type="SUPFAM" id="SSF50475">
    <property type="entry name" value="FMN-binding split barrel"/>
    <property type="match status" value="1"/>
</dbReference>
<dbReference type="InterPro" id="IPR002563">
    <property type="entry name" value="Flavin_Rdtase-like_dom"/>
</dbReference>
<dbReference type="Proteomes" id="UP000308760">
    <property type="component" value="Unassembled WGS sequence"/>
</dbReference>
<evidence type="ECO:0000313" key="6">
    <source>
        <dbReference type="Proteomes" id="UP000308760"/>
    </source>
</evidence>
<gene>
    <name evidence="5" type="ORF">FAB82_00020</name>
</gene>
<accession>A0A4S8QPZ4</accession>
<comment type="cofactor">
    <cofactor evidence="1">
        <name>FMN</name>
        <dbReference type="ChEBI" id="CHEBI:58210"/>
    </cofactor>
</comment>
<reference evidence="5 6" key="2">
    <citation type="submission" date="2019-05" db="EMBL/GenBank/DDBJ databases">
        <title>Glycomyces buryatensis sp. nov.</title>
        <authorList>
            <person name="Nikitina E."/>
        </authorList>
    </citation>
    <scope>NUCLEOTIDE SEQUENCE [LARGE SCALE GENOMIC DNA]</scope>
    <source>
        <strain evidence="5 6">18</strain>
    </source>
</reference>
<sequence>MERDVDRWPAGESHGWLSWRLGPIELEPVVHVTTDLKVLYFGTPVVLIGSRNEDGSANLAPMSSAWWLGQRCMLGMGNRSKTVANLLRERECVLNLVSSDMAGAVDRLAPLTGATPIPERKAAMGYRFEADKFGAAGLTPQASEVVKAPRVEECPIQLECLVESVHAFGETASAIEVRVVRAHVEERLVIPGTDHVDPVGWDPLIMKFCEFFGGGSQVHPSALAEAWQMPHRRSGRAPVG</sequence>
<name>A0A4S8QPZ4_9ACTN</name>
<dbReference type="SMART" id="SM00903">
    <property type="entry name" value="Flavin_Reduct"/>
    <property type="match status" value="1"/>
</dbReference>
<feature type="domain" description="Flavin reductase like" evidence="4">
    <location>
        <begin position="38"/>
        <end position="196"/>
    </location>
</feature>
<comment type="caution">
    <text evidence="5">The sequence shown here is derived from an EMBL/GenBank/DDBJ whole genome shotgun (WGS) entry which is preliminary data.</text>
</comment>
<dbReference type="PANTHER" id="PTHR43567:SF1">
    <property type="entry name" value="FLAVOREDOXIN"/>
    <property type="match status" value="1"/>
</dbReference>
<organism evidence="5 6">
    <name type="scientific">Glycomyces buryatensis</name>
    <dbReference type="NCBI Taxonomy" id="2570927"/>
    <lineage>
        <taxon>Bacteria</taxon>
        <taxon>Bacillati</taxon>
        <taxon>Actinomycetota</taxon>
        <taxon>Actinomycetes</taxon>
        <taxon>Glycomycetales</taxon>
        <taxon>Glycomycetaceae</taxon>
        <taxon>Glycomyces</taxon>
    </lineage>
</organism>
<dbReference type="AlphaFoldDB" id="A0A4S8QPZ4"/>
<dbReference type="PANTHER" id="PTHR43567">
    <property type="entry name" value="FLAVOREDOXIN-RELATED-RELATED"/>
    <property type="match status" value="1"/>
</dbReference>
<evidence type="ECO:0000256" key="3">
    <source>
        <dbReference type="ARBA" id="ARBA00038054"/>
    </source>
</evidence>
<dbReference type="OrthoDB" id="9794638at2"/>
<protein>
    <submittedName>
        <fullName evidence="5">Flavin reductase family protein</fullName>
    </submittedName>
</protein>
<dbReference type="Gene3D" id="2.30.110.10">
    <property type="entry name" value="Electron Transport, Fmn-binding Protein, Chain A"/>
    <property type="match status" value="1"/>
</dbReference>
<keyword evidence="6" id="KW-1185">Reference proteome</keyword>
<dbReference type="GO" id="GO:0016646">
    <property type="term" value="F:oxidoreductase activity, acting on the CH-NH group of donors, NAD or NADP as acceptor"/>
    <property type="evidence" value="ECO:0007669"/>
    <property type="project" value="UniProtKB-ARBA"/>
</dbReference>
<dbReference type="GO" id="GO:0010181">
    <property type="term" value="F:FMN binding"/>
    <property type="evidence" value="ECO:0007669"/>
    <property type="project" value="InterPro"/>
</dbReference>
<dbReference type="Pfam" id="PF01613">
    <property type="entry name" value="Flavin_Reduct"/>
    <property type="match status" value="1"/>
</dbReference>
<dbReference type="InterPro" id="IPR052174">
    <property type="entry name" value="Flavoredoxin"/>
</dbReference>
<evidence type="ECO:0000259" key="4">
    <source>
        <dbReference type="SMART" id="SM00903"/>
    </source>
</evidence>